<gene>
    <name evidence="9" type="ORF">HA237_03065</name>
</gene>
<keyword evidence="5" id="KW-0687">Ribonucleoprotein</keyword>
<dbReference type="InterPro" id="IPR045077">
    <property type="entry name" value="L3_arc_euk"/>
</dbReference>
<evidence type="ECO:0000256" key="4">
    <source>
        <dbReference type="ARBA" id="ARBA00022980"/>
    </source>
</evidence>
<accession>A0A7J4IU54</accession>
<dbReference type="NCBIfam" id="TIGR03626">
    <property type="entry name" value="L3_arch"/>
    <property type="match status" value="1"/>
</dbReference>
<dbReference type="InterPro" id="IPR000597">
    <property type="entry name" value="Ribosomal_uL3"/>
</dbReference>
<dbReference type="GO" id="GO:0022625">
    <property type="term" value="C:cytosolic large ribosomal subunit"/>
    <property type="evidence" value="ECO:0007669"/>
    <property type="project" value="UniProtKB-UniRule"/>
</dbReference>
<sequence>MSRIHKPHSGSLAFYPRKRAKKETPSFRTIGAAGESRALNFLGYKAGMVHAIAKNEHQKSVTFGQDIVVPCTVIECPPLKVFGVRAYARTPYGARVLGESTIGKPDRFLRKKIKGFKQKHGKQKGEKKEAGQMEGKKTEVQETSVAGLEREKEKVNALRLLVATQPNLADFGKKKPEISEVFLAGSVDEQFEFAKEKLGKELRASEVFQEKQFVDVKAVDAGKGFSGVIKRFGVKVQRPKAKKRRIVGSISPWSPSTVMWTVPRPGQMGYQSRTELNKRIVKVSSKPAEVNVPAGFKGYGKVKGEFLLLAGSVPAPVKRAVALRHAVRKATHDRFNVSGMRVIGTKTGGKEIDEEESVKPQKVAEEKKEKKEHKSVEDEIQAALKGDKEKKPKGK</sequence>
<dbReference type="AlphaFoldDB" id="A0A7J4IU54"/>
<dbReference type="GO" id="GO:0006412">
    <property type="term" value="P:translation"/>
    <property type="evidence" value="ECO:0007669"/>
    <property type="project" value="UniProtKB-UniRule"/>
</dbReference>
<dbReference type="PANTHER" id="PTHR11363">
    <property type="entry name" value="60S RIBOSOMAL PROTEIN L3-RELATED"/>
    <property type="match status" value="1"/>
</dbReference>
<feature type="region of interest" description="Disordered" evidence="8">
    <location>
        <begin position="115"/>
        <end position="143"/>
    </location>
</feature>
<evidence type="ECO:0000256" key="2">
    <source>
        <dbReference type="ARBA" id="ARBA00022730"/>
    </source>
</evidence>
<dbReference type="PANTHER" id="PTHR11363:SF5">
    <property type="entry name" value="LARGE RIBOSOMAL SUBUNIT PROTEIN UL3"/>
    <property type="match status" value="1"/>
</dbReference>
<dbReference type="Proteomes" id="UP000577419">
    <property type="component" value="Unassembled WGS sequence"/>
</dbReference>
<dbReference type="NCBIfam" id="NF003261">
    <property type="entry name" value="PRK04231.1"/>
    <property type="match status" value="1"/>
</dbReference>
<dbReference type="Gene3D" id="3.30.1430.10">
    <property type="match status" value="1"/>
</dbReference>
<evidence type="ECO:0000256" key="8">
    <source>
        <dbReference type="SAM" id="MobiDB-lite"/>
    </source>
</evidence>
<evidence type="ECO:0000256" key="6">
    <source>
        <dbReference type="ARBA" id="ARBA00035457"/>
    </source>
</evidence>
<evidence type="ECO:0000256" key="3">
    <source>
        <dbReference type="ARBA" id="ARBA00022884"/>
    </source>
</evidence>
<dbReference type="GO" id="GO:0003735">
    <property type="term" value="F:structural constituent of ribosome"/>
    <property type="evidence" value="ECO:0007669"/>
    <property type="project" value="UniProtKB-UniRule"/>
</dbReference>
<keyword evidence="4 9" id="KW-0689">Ribosomal protein</keyword>
<keyword evidence="2" id="KW-0699">rRNA-binding</keyword>
<reference evidence="10" key="1">
    <citation type="journal article" date="2020" name="bioRxiv">
        <title>A rank-normalized archaeal taxonomy based on genome phylogeny resolves widespread incomplete and uneven classifications.</title>
        <authorList>
            <person name="Rinke C."/>
            <person name="Chuvochina M."/>
            <person name="Mussig A.J."/>
            <person name="Chaumeil P.-A."/>
            <person name="Waite D.W."/>
            <person name="Whitman W.B."/>
            <person name="Parks D.H."/>
            <person name="Hugenholtz P."/>
        </authorList>
    </citation>
    <scope>NUCLEOTIDE SEQUENCE [LARGE SCALE GENOMIC DNA]</scope>
</reference>
<feature type="compositionally biased region" description="Basic and acidic residues" evidence="8">
    <location>
        <begin position="123"/>
        <end position="140"/>
    </location>
</feature>
<feature type="compositionally biased region" description="Basic and acidic residues" evidence="8">
    <location>
        <begin position="385"/>
        <end position="395"/>
    </location>
</feature>
<evidence type="ECO:0000313" key="10">
    <source>
        <dbReference type="Proteomes" id="UP000577419"/>
    </source>
</evidence>
<evidence type="ECO:0000313" key="9">
    <source>
        <dbReference type="EMBL" id="HIH08324.1"/>
    </source>
</evidence>
<comment type="caution">
    <text evidence="9">The sequence shown here is derived from an EMBL/GenBank/DDBJ whole genome shotgun (WGS) entry which is preliminary data.</text>
</comment>
<feature type="compositionally biased region" description="Basic and acidic residues" evidence="8">
    <location>
        <begin position="357"/>
        <end position="377"/>
    </location>
</feature>
<name>A0A7J4IU54_9ARCH</name>
<dbReference type="SUPFAM" id="SSF50447">
    <property type="entry name" value="Translation proteins"/>
    <property type="match status" value="1"/>
</dbReference>
<evidence type="ECO:0000256" key="5">
    <source>
        <dbReference type="ARBA" id="ARBA00023274"/>
    </source>
</evidence>
<feature type="region of interest" description="Disordered" evidence="8">
    <location>
        <begin position="346"/>
        <end position="395"/>
    </location>
</feature>
<dbReference type="InterPro" id="IPR019928">
    <property type="entry name" value="Ribosomal_uL3_arc"/>
</dbReference>
<comment type="similarity">
    <text evidence="1">Belongs to the universal ribosomal protein uL3 family.</text>
</comment>
<evidence type="ECO:0000256" key="1">
    <source>
        <dbReference type="ARBA" id="ARBA00006540"/>
    </source>
</evidence>
<dbReference type="InterPro" id="IPR009000">
    <property type="entry name" value="Transl_B-barrel_sf"/>
</dbReference>
<dbReference type="InterPro" id="IPR044892">
    <property type="entry name" value="Ribosomal_L3_dom_3_arc_sf"/>
</dbReference>
<dbReference type="GO" id="GO:0019843">
    <property type="term" value="F:rRNA binding"/>
    <property type="evidence" value="ECO:0007669"/>
    <property type="project" value="UniProtKB-KW"/>
</dbReference>
<dbReference type="EMBL" id="DUFG01000017">
    <property type="protein sequence ID" value="HIH08324.1"/>
    <property type="molecule type" value="Genomic_DNA"/>
</dbReference>
<dbReference type="Pfam" id="PF00297">
    <property type="entry name" value="Ribosomal_L3"/>
    <property type="match status" value="1"/>
</dbReference>
<evidence type="ECO:0000256" key="7">
    <source>
        <dbReference type="NCBIfam" id="TIGR03626"/>
    </source>
</evidence>
<dbReference type="Gene3D" id="2.40.30.10">
    <property type="entry name" value="Translation factors"/>
    <property type="match status" value="1"/>
</dbReference>
<dbReference type="Gene3D" id="4.10.960.10">
    <property type="entry name" value="Ribosomal protein L3, domain 3"/>
    <property type="match status" value="1"/>
</dbReference>
<organism evidence="9 10">
    <name type="scientific">Candidatus Iainarchaeum sp</name>
    <dbReference type="NCBI Taxonomy" id="3101447"/>
    <lineage>
        <taxon>Archaea</taxon>
        <taxon>Candidatus Iainarchaeota</taxon>
        <taxon>Candidatus Iainarchaeia</taxon>
        <taxon>Candidatus Iainarchaeales</taxon>
        <taxon>Candidatus Iainarchaeaceae</taxon>
        <taxon>Candidatus Iainarchaeum</taxon>
    </lineage>
</organism>
<protein>
    <recommendedName>
        <fullName evidence="6 7">50S ribosomal protein L3</fullName>
    </recommendedName>
</protein>
<proteinExistence type="inferred from homology"/>
<keyword evidence="3" id="KW-0694">RNA-binding</keyword>